<evidence type="ECO:0000256" key="6">
    <source>
        <dbReference type="SAM" id="Phobius"/>
    </source>
</evidence>
<dbReference type="KEGG" id="asc:ASAC_0632"/>
<keyword evidence="4 6" id="KW-1133">Transmembrane helix</keyword>
<dbReference type="CDD" id="cd13962">
    <property type="entry name" value="PT_UbiA_UBIAD1"/>
    <property type="match status" value="1"/>
</dbReference>
<dbReference type="PIRSF" id="PIRSF005355">
    <property type="entry name" value="UBIAD1"/>
    <property type="match status" value="1"/>
</dbReference>
<dbReference type="Gene3D" id="1.20.120.1780">
    <property type="entry name" value="UbiA prenyltransferase"/>
    <property type="match status" value="1"/>
</dbReference>
<dbReference type="PANTHER" id="PTHR13929">
    <property type="entry name" value="1,4-DIHYDROXY-2-NAPHTHOATE OCTAPRENYLTRANSFERASE"/>
    <property type="match status" value="1"/>
</dbReference>
<keyword evidence="8" id="KW-1185">Reference proteome</keyword>
<keyword evidence="5 6" id="KW-0472">Membrane</keyword>
<feature type="transmembrane region" description="Helical" evidence="6">
    <location>
        <begin position="23"/>
        <end position="42"/>
    </location>
</feature>
<dbReference type="Pfam" id="PF01040">
    <property type="entry name" value="UbiA"/>
    <property type="match status" value="1"/>
</dbReference>
<dbReference type="GO" id="GO:0005886">
    <property type="term" value="C:plasma membrane"/>
    <property type="evidence" value="ECO:0007669"/>
    <property type="project" value="UniProtKB-SubCell"/>
</dbReference>
<organism evidence="7 8">
    <name type="scientific">Acidilobus saccharovorans (strain DSM 16705 / JCM 18335 / VKM B-2471 / 345-15)</name>
    <dbReference type="NCBI Taxonomy" id="666510"/>
    <lineage>
        <taxon>Archaea</taxon>
        <taxon>Thermoproteota</taxon>
        <taxon>Thermoprotei</taxon>
        <taxon>Acidilobales</taxon>
        <taxon>Acidilobaceae</taxon>
        <taxon>Acidilobus</taxon>
    </lineage>
</organism>
<proteinExistence type="predicted"/>
<reference evidence="7 8" key="1">
    <citation type="journal article" date="2010" name="Appl. Environ. Microbiol.">
        <title>The genome sequence of the crenarchaeon Acidilobus saccharovorans supports a new order, Acidilobales, and suggests an important ecological role in terrestrial acidic hot springs.</title>
        <authorList>
            <person name="Mardanov A.V."/>
            <person name="Svetlitchnyi V.A."/>
            <person name="Beletsky A.V."/>
            <person name="Prokofeva M.I."/>
            <person name="Bonch-Osmolovskaya E.A."/>
            <person name="Ravin N.V."/>
            <person name="Skryabin K.G."/>
        </authorList>
    </citation>
    <scope>NUCLEOTIDE SEQUENCE [LARGE SCALE GENOMIC DNA]</scope>
    <source>
        <strain evidence="8">DSM 16705 / JCM 18335 / VKM B-2471 / 345-15</strain>
    </source>
</reference>
<feature type="transmembrane region" description="Helical" evidence="6">
    <location>
        <begin position="161"/>
        <end position="181"/>
    </location>
</feature>
<dbReference type="PANTHER" id="PTHR13929:SF0">
    <property type="entry name" value="UBIA PRENYLTRANSFERASE DOMAIN-CONTAINING PROTEIN 1"/>
    <property type="match status" value="1"/>
</dbReference>
<name>D9Q151_ACIS3</name>
<dbReference type="AlphaFoldDB" id="D9Q151"/>
<feature type="transmembrane region" description="Helical" evidence="6">
    <location>
        <begin position="48"/>
        <end position="67"/>
    </location>
</feature>
<keyword evidence="2 7" id="KW-0808">Transferase</keyword>
<evidence type="ECO:0000256" key="2">
    <source>
        <dbReference type="ARBA" id="ARBA00022679"/>
    </source>
</evidence>
<evidence type="ECO:0000256" key="3">
    <source>
        <dbReference type="ARBA" id="ARBA00022692"/>
    </source>
</evidence>
<evidence type="ECO:0000313" key="7">
    <source>
        <dbReference type="EMBL" id="ADL19039.1"/>
    </source>
</evidence>
<dbReference type="STRING" id="666510.ASAC_0632"/>
<dbReference type="InterPro" id="IPR000537">
    <property type="entry name" value="UbiA_prenyltransferase"/>
</dbReference>
<feature type="transmembrane region" description="Helical" evidence="6">
    <location>
        <begin position="253"/>
        <end position="273"/>
    </location>
</feature>
<dbReference type="EMBL" id="CP001742">
    <property type="protein sequence ID" value="ADL19039.1"/>
    <property type="molecule type" value="Genomic_DNA"/>
</dbReference>
<keyword evidence="3 6" id="KW-0812">Transmembrane</keyword>
<sequence length="306" mass="32564">MGVGLKGGLREGLRRYFLATRPCALLSSISLALTGGVIAMRLYTGFTIAGAAVTLVAAVGLSLFLAAENVFDDYLDTLRGVDMPGAPRITYNPHGFYSLGMSVGQLRNYSLALFGAGSAIVALATFLPNRPLLPLFLALGSPLLFLYPAPRGFKYGGVGEIDVLLMGILMVVGTAYAVSGALSLREVALSLPPSIITTSVLLADNMRDYKWDKAHGVRTLPVRVGMRATSALYAALVFTSLLLPAFMVWPWGLLSLAVAPMAIYSTLIVVGVVRVQLSTAVKFRFYTVLALTVTYLVALSLPRALP</sequence>
<feature type="transmembrane region" description="Helical" evidence="6">
    <location>
        <begin position="285"/>
        <end position="305"/>
    </location>
</feature>
<feature type="transmembrane region" description="Helical" evidence="6">
    <location>
        <begin position="224"/>
        <end position="247"/>
    </location>
</feature>
<dbReference type="eggNOG" id="arCOG00480">
    <property type="taxonomic scope" value="Archaea"/>
</dbReference>
<feature type="transmembrane region" description="Helical" evidence="6">
    <location>
        <begin position="109"/>
        <end position="126"/>
    </location>
</feature>
<protein>
    <submittedName>
        <fullName evidence="7">1,4-dihydroxy-2-naphthoate octaprenyltransferase</fullName>
    </submittedName>
</protein>
<evidence type="ECO:0000313" key="8">
    <source>
        <dbReference type="Proteomes" id="UP000000346"/>
    </source>
</evidence>
<dbReference type="GO" id="GO:0004659">
    <property type="term" value="F:prenyltransferase activity"/>
    <property type="evidence" value="ECO:0007669"/>
    <property type="project" value="InterPro"/>
</dbReference>
<comment type="subcellular location">
    <subcellularLocation>
        <location evidence="1">Cell membrane</location>
        <topology evidence="1">Multi-pass membrane protein</topology>
    </subcellularLocation>
</comment>
<gene>
    <name evidence="7" type="ordered locus">ASAC_0632</name>
</gene>
<evidence type="ECO:0000256" key="5">
    <source>
        <dbReference type="ARBA" id="ARBA00023136"/>
    </source>
</evidence>
<evidence type="ECO:0000256" key="4">
    <source>
        <dbReference type="ARBA" id="ARBA00022989"/>
    </source>
</evidence>
<evidence type="ECO:0000256" key="1">
    <source>
        <dbReference type="ARBA" id="ARBA00004651"/>
    </source>
</evidence>
<dbReference type="GO" id="GO:0042371">
    <property type="term" value="P:vitamin K biosynthetic process"/>
    <property type="evidence" value="ECO:0007669"/>
    <property type="project" value="TreeGrafter"/>
</dbReference>
<dbReference type="InParanoid" id="D9Q151"/>
<feature type="transmembrane region" description="Helical" evidence="6">
    <location>
        <begin position="132"/>
        <end position="149"/>
    </location>
</feature>
<accession>D9Q151</accession>
<dbReference type="Proteomes" id="UP000000346">
    <property type="component" value="Chromosome"/>
</dbReference>
<dbReference type="GO" id="GO:0009234">
    <property type="term" value="P:menaquinone biosynthetic process"/>
    <property type="evidence" value="ECO:0007669"/>
    <property type="project" value="TreeGrafter"/>
</dbReference>
<dbReference type="InterPro" id="IPR026046">
    <property type="entry name" value="UBIAD1"/>
</dbReference>
<dbReference type="HOGENOM" id="CLU_907932_0_0_2"/>
<feature type="transmembrane region" description="Helical" evidence="6">
    <location>
        <begin position="187"/>
        <end position="203"/>
    </location>
</feature>